<dbReference type="InterPro" id="IPR043502">
    <property type="entry name" value="DNA/RNA_pol_sf"/>
</dbReference>
<sequence>MRSMSLNHQVLSIRTRPHHVCRLNKALYGLKQAPRAWYQELKTYLLRMGFRNSLADTSVFAYLIGNDIVYTLVYVDDIIVTGSSQSLITGFIDALSTRFSLKAPTELRYFLGVEATRTPQGLHLMQKRYILDLLVKTNMYDSKPVSTPMSLKPKLSLSSGNLFDDPTKYRMVLGSLQYLSFTRPDIAYAVNKLSQFMHRPTDMHWQAAKRILRYLVGTLSHGIYLRPNAPLALHAYSDADWAGDTDDMVSTNAYLIYLGSAPVAWSSKKQKGVARSSISI</sequence>
<dbReference type="RefSeq" id="XP_019096396.1">
    <property type="nucleotide sequence ID" value="XM_019240851.1"/>
</dbReference>
<dbReference type="GeneID" id="109130803"/>
<protein>
    <submittedName>
        <fullName evidence="3">Uncharacterized protein LOC109130803</fullName>
    </submittedName>
</protein>
<accession>A0ABM1RBK8</accession>
<dbReference type="CDD" id="cd09272">
    <property type="entry name" value="RNase_HI_RT_Ty1"/>
    <property type="match status" value="1"/>
</dbReference>
<dbReference type="SUPFAM" id="SSF56672">
    <property type="entry name" value="DNA/RNA polymerases"/>
    <property type="match status" value="1"/>
</dbReference>
<dbReference type="PANTHER" id="PTHR11439">
    <property type="entry name" value="GAG-POL-RELATED RETROTRANSPOSON"/>
    <property type="match status" value="1"/>
</dbReference>
<proteinExistence type="predicted"/>
<evidence type="ECO:0000259" key="1">
    <source>
        <dbReference type="Pfam" id="PF07727"/>
    </source>
</evidence>
<reference evidence="2" key="1">
    <citation type="journal article" date="2014" name="Nat. Commun.">
        <title>The emerging biofuel crop Camelina sativa retains a highly undifferentiated hexaploid genome structure.</title>
        <authorList>
            <person name="Kagale S."/>
            <person name="Koh C."/>
            <person name="Nixon J."/>
            <person name="Bollina V."/>
            <person name="Clarke W.E."/>
            <person name="Tuteja R."/>
            <person name="Spillane C."/>
            <person name="Robinson S.J."/>
            <person name="Links M.G."/>
            <person name="Clarke C."/>
            <person name="Higgins E.E."/>
            <person name="Huebert T."/>
            <person name="Sharpe A.G."/>
            <person name="Parkin I.A."/>
        </authorList>
    </citation>
    <scope>NUCLEOTIDE SEQUENCE [LARGE SCALE GENOMIC DNA]</scope>
    <source>
        <strain evidence="2">cv. DH55</strain>
    </source>
</reference>
<feature type="domain" description="Reverse transcriptase Ty1/copia-type" evidence="1">
    <location>
        <begin position="13"/>
        <end position="149"/>
    </location>
</feature>
<organism evidence="2 3">
    <name type="scientific">Camelina sativa</name>
    <name type="common">False flax</name>
    <name type="synonym">Myagrum sativum</name>
    <dbReference type="NCBI Taxonomy" id="90675"/>
    <lineage>
        <taxon>Eukaryota</taxon>
        <taxon>Viridiplantae</taxon>
        <taxon>Streptophyta</taxon>
        <taxon>Embryophyta</taxon>
        <taxon>Tracheophyta</taxon>
        <taxon>Spermatophyta</taxon>
        <taxon>Magnoliopsida</taxon>
        <taxon>eudicotyledons</taxon>
        <taxon>Gunneridae</taxon>
        <taxon>Pentapetalae</taxon>
        <taxon>rosids</taxon>
        <taxon>malvids</taxon>
        <taxon>Brassicales</taxon>
        <taxon>Brassicaceae</taxon>
        <taxon>Camelineae</taxon>
        <taxon>Camelina</taxon>
    </lineage>
</organism>
<name>A0ABM1RBK8_CAMSA</name>
<reference evidence="3" key="2">
    <citation type="submission" date="2025-08" db="UniProtKB">
        <authorList>
            <consortium name="RefSeq"/>
        </authorList>
    </citation>
    <scope>IDENTIFICATION</scope>
    <source>
        <tissue evidence="3">Leaf</tissue>
    </source>
</reference>
<gene>
    <name evidence="3" type="primary">LOC109130803</name>
</gene>
<dbReference type="Proteomes" id="UP000694864">
    <property type="component" value="Chromosome 19"/>
</dbReference>
<evidence type="ECO:0000313" key="3">
    <source>
        <dbReference type="RefSeq" id="XP_019096396.1"/>
    </source>
</evidence>
<keyword evidence="2" id="KW-1185">Reference proteome</keyword>
<dbReference type="PANTHER" id="PTHR11439:SF489">
    <property type="entry name" value="RNA-DIRECTED DNA POLYMERASE"/>
    <property type="match status" value="1"/>
</dbReference>
<dbReference type="Pfam" id="PF07727">
    <property type="entry name" value="RVT_2"/>
    <property type="match status" value="1"/>
</dbReference>
<dbReference type="InterPro" id="IPR013103">
    <property type="entry name" value="RVT_2"/>
</dbReference>
<evidence type="ECO:0000313" key="2">
    <source>
        <dbReference type="Proteomes" id="UP000694864"/>
    </source>
</evidence>